<accession>A0A6M5UCT2</accession>
<dbReference type="AlphaFoldDB" id="A0A6M5UCT2"/>
<dbReference type="NCBIfam" id="TIGR00026">
    <property type="entry name" value="hi_GC_TIGR00026"/>
    <property type="match status" value="1"/>
</dbReference>
<gene>
    <name evidence="1" type="ORF">FIC82_003535</name>
</gene>
<dbReference type="EMBL" id="CP052757">
    <property type="protein sequence ID" value="QJW35412.1"/>
    <property type="molecule type" value="Genomic_DNA"/>
</dbReference>
<dbReference type="OrthoDB" id="3778270at2"/>
<dbReference type="Proteomes" id="UP000451354">
    <property type="component" value="Chromosome"/>
</dbReference>
<name>A0A6M5UCT2_9MICO</name>
<proteinExistence type="predicted"/>
<dbReference type="InterPro" id="IPR012349">
    <property type="entry name" value="Split_barrel_FMN-bd"/>
</dbReference>
<dbReference type="Pfam" id="PF04075">
    <property type="entry name" value="F420H2_quin_red"/>
    <property type="match status" value="1"/>
</dbReference>
<dbReference type="InterPro" id="IPR004378">
    <property type="entry name" value="F420H2_quin_Rdtase"/>
</dbReference>
<sequence length="158" mass="17813">MTFASRLLHTRWFVRAPVALFRSGLGFLLGGRLLLLGHRGRTTGETRYAVLEVSGRPDPRTWVVVAGLGPRSQWYRNVVADPRVLLWVGARRGVRGHARTLAPEDGARFLREYAAEHARSWEVLEPVVLEWAEPLATERGEDDWRRVVPVVELTVPAA</sequence>
<dbReference type="RefSeq" id="WP_154797582.1">
    <property type="nucleotide sequence ID" value="NZ_CP052757.1"/>
</dbReference>
<reference evidence="2" key="1">
    <citation type="journal article" date="2022" name="Int. J. Syst. Evol. Microbiol.">
        <title>Cellulosimicrobium protaetiae sp. nov., isolated from the gut of the larva of Protaetia brevitarsis seulensis.</title>
        <authorList>
            <person name="Le Han H."/>
            <person name="Nguyen T.T.H."/>
            <person name="Li Z."/>
            <person name="Shin N.R."/>
            <person name="Kim S.G."/>
        </authorList>
    </citation>
    <scope>NUCLEOTIDE SEQUENCE [LARGE SCALE GENOMIC DNA]</scope>
    <source>
        <strain evidence="2">BI34</strain>
    </source>
</reference>
<evidence type="ECO:0000313" key="1">
    <source>
        <dbReference type="EMBL" id="QJW35412.1"/>
    </source>
</evidence>
<evidence type="ECO:0000313" key="2">
    <source>
        <dbReference type="Proteomes" id="UP000451354"/>
    </source>
</evidence>
<dbReference type="SUPFAM" id="SSF50475">
    <property type="entry name" value="FMN-binding split barrel"/>
    <property type="match status" value="1"/>
</dbReference>
<organism evidence="1 2">
    <name type="scientific">Cellulosimicrobium protaetiae</name>
    <dbReference type="NCBI Taxonomy" id="2587808"/>
    <lineage>
        <taxon>Bacteria</taxon>
        <taxon>Bacillati</taxon>
        <taxon>Actinomycetota</taxon>
        <taxon>Actinomycetes</taxon>
        <taxon>Micrococcales</taxon>
        <taxon>Promicromonosporaceae</taxon>
        <taxon>Cellulosimicrobium</taxon>
    </lineage>
</organism>
<dbReference type="KEGG" id="cprt:FIC82_003535"/>
<dbReference type="GO" id="GO:0016491">
    <property type="term" value="F:oxidoreductase activity"/>
    <property type="evidence" value="ECO:0007669"/>
    <property type="project" value="InterPro"/>
</dbReference>
<protein>
    <submittedName>
        <fullName evidence="1">Nitroreductase family deazaflavin-dependent oxidoreductase</fullName>
    </submittedName>
</protein>
<keyword evidence="2" id="KW-1185">Reference proteome</keyword>
<dbReference type="Gene3D" id="2.30.110.10">
    <property type="entry name" value="Electron Transport, Fmn-binding Protein, Chain A"/>
    <property type="match status" value="1"/>
</dbReference>